<organism evidence="6 7">
    <name type="scientific">endosymbiont of Rhynchophorus ferrugineus</name>
    <dbReference type="NCBI Taxonomy" id="1972133"/>
    <lineage>
        <taxon>Bacteria</taxon>
        <taxon>Pseudomonadati</taxon>
        <taxon>Pseudomonadota</taxon>
        <taxon>Gammaproteobacteria</taxon>
        <taxon>Candidatus Nardonella</taxon>
    </lineage>
</organism>
<dbReference type="GO" id="GO:0051082">
    <property type="term" value="F:unfolded protein binding"/>
    <property type="evidence" value="ECO:0007669"/>
    <property type="project" value="InterPro"/>
</dbReference>
<keyword evidence="3" id="KW-0143">Chaperone</keyword>
<dbReference type="NCBIfam" id="TIGR00382">
    <property type="entry name" value="clpX"/>
    <property type="match status" value="1"/>
</dbReference>
<proteinExistence type="predicted"/>
<dbReference type="GO" id="GO:0008233">
    <property type="term" value="F:peptidase activity"/>
    <property type="evidence" value="ECO:0007669"/>
    <property type="project" value="UniProtKB-KW"/>
</dbReference>
<dbReference type="InterPro" id="IPR004487">
    <property type="entry name" value="Clp_protease_ATP-bd_su_ClpX"/>
</dbReference>
<dbReference type="KEGG" id="eor:NARRFE1_00530"/>
<evidence type="ECO:0000313" key="7">
    <source>
        <dbReference type="Proteomes" id="UP000289537"/>
    </source>
</evidence>
<dbReference type="GO" id="GO:0140662">
    <property type="term" value="F:ATP-dependent protein folding chaperone"/>
    <property type="evidence" value="ECO:0007669"/>
    <property type="project" value="InterPro"/>
</dbReference>
<evidence type="ECO:0000256" key="1">
    <source>
        <dbReference type="ARBA" id="ARBA00022741"/>
    </source>
</evidence>
<protein>
    <submittedName>
        <fullName evidence="6">ATP-dependent Clp protease ATP-binding subunit ClpX</fullName>
    </submittedName>
</protein>
<dbReference type="GO" id="GO:0051603">
    <property type="term" value="P:proteolysis involved in protein catabolic process"/>
    <property type="evidence" value="ECO:0007669"/>
    <property type="project" value="TreeGrafter"/>
</dbReference>
<dbReference type="GO" id="GO:0005524">
    <property type="term" value="F:ATP binding"/>
    <property type="evidence" value="ECO:0007669"/>
    <property type="project" value="UniProtKB-KW"/>
</dbReference>
<dbReference type="NCBIfam" id="NF003745">
    <property type="entry name" value="PRK05342.1"/>
    <property type="match status" value="1"/>
</dbReference>
<keyword evidence="1" id="KW-0547">Nucleotide-binding</keyword>
<accession>A0A2Z5TP51</accession>
<dbReference type="SUPFAM" id="SSF52540">
    <property type="entry name" value="P-loop containing nucleoside triphosphate hydrolases"/>
    <property type="match status" value="1"/>
</dbReference>
<dbReference type="GO" id="GO:0016887">
    <property type="term" value="F:ATP hydrolysis activity"/>
    <property type="evidence" value="ECO:0007669"/>
    <property type="project" value="InterPro"/>
</dbReference>
<evidence type="ECO:0000256" key="2">
    <source>
        <dbReference type="ARBA" id="ARBA00022840"/>
    </source>
</evidence>
<evidence type="ECO:0000259" key="5">
    <source>
        <dbReference type="SMART" id="SM01086"/>
    </source>
</evidence>
<dbReference type="EMBL" id="AP018161">
    <property type="protein sequence ID" value="BBA85009.1"/>
    <property type="molecule type" value="Genomic_DNA"/>
</dbReference>
<name>A0A2Z5TP51_9GAMM</name>
<dbReference type="SMART" id="SM00382">
    <property type="entry name" value="AAA"/>
    <property type="match status" value="1"/>
</dbReference>
<dbReference type="OrthoDB" id="9804062at2"/>
<dbReference type="PANTHER" id="PTHR48102">
    <property type="entry name" value="ATP-DEPENDENT CLP PROTEASE ATP-BINDING SUBUNIT CLPX-LIKE, MITOCHONDRIAL-RELATED"/>
    <property type="match status" value="1"/>
</dbReference>
<evidence type="ECO:0000256" key="3">
    <source>
        <dbReference type="ARBA" id="ARBA00023186"/>
    </source>
</evidence>
<dbReference type="InterPro" id="IPR003593">
    <property type="entry name" value="AAA+_ATPase"/>
</dbReference>
<dbReference type="Gene3D" id="3.40.50.300">
    <property type="entry name" value="P-loop containing nucleotide triphosphate hydrolases"/>
    <property type="match status" value="1"/>
</dbReference>
<keyword evidence="2 6" id="KW-0067">ATP-binding</keyword>
<keyword evidence="7" id="KW-1185">Reference proteome</keyword>
<evidence type="ECO:0000259" key="4">
    <source>
        <dbReference type="SMART" id="SM00382"/>
    </source>
</evidence>
<evidence type="ECO:0000313" key="6">
    <source>
        <dbReference type="EMBL" id="BBA85009.1"/>
    </source>
</evidence>
<reference evidence="6 7" key="1">
    <citation type="journal article" date="2017" name="Proc. Natl. Acad. Sci. U.S.A.">
        <title>Small genome symbiont underlies cuticle hardness in beetles.</title>
        <authorList>
            <person name="Anbutsu H."/>
            <person name="Moriyama M."/>
            <person name="Nikoh N."/>
            <person name="Hosokawa T."/>
            <person name="Futahashi R."/>
            <person name="Tanahashi M."/>
            <person name="Meng X.Y."/>
            <person name="Kuriwada T."/>
            <person name="Mori N."/>
            <person name="Oshima K."/>
            <person name="Hattori M."/>
            <person name="Fujie M."/>
            <person name="Satoh N."/>
            <person name="Maeda T."/>
            <person name="Shigenobu S."/>
            <person name="Koga R."/>
            <person name="Fukatsu T."/>
        </authorList>
    </citation>
    <scope>NUCLEOTIDE SEQUENCE [LARGE SCALE GENOMIC DNA]</scope>
    <source>
        <strain evidence="6">NARRFE1</strain>
    </source>
</reference>
<dbReference type="Pfam" id="PF07724">
    <property type="entry name" value="AAA_2"/>
    <property type="match status" value="1"/>
</dbReference>
<dbReference type="PANTHER" id="PTHR48102:SF7">
    <property type="entry name" value="ATP-DEPENDENT CLP PROTEASE ATP-BINDING SUBUNIT CLPX-LIKE, MITOCHONDRIAL"/>
    <property type="match status" value="1"/>
</dbReference>
<dbReference type="InterPro" id="IPR019489">
    <property type="entry name" value="Clp_ATPase_C"/>
</dbReference>
<dbReference type="SMART" id="SM01086">
    <property type="entry name" value="ClpB_D2-small"/>
    <property type="match status" value="1"/>
</dbReference>
<dbReference type="AlphaFoldDB" id="A0A2Z5TP51"/>
<dbReference type="RefSeq" id="WP_148708360.1">
    <property type="nucleotide sequence ID" value="NZ_AP018161.1"/>
</dbReference>
<dbReference type="Gene3D" id="1.10.8.60">
    <property type="match status" value="1"/>
</dbReference>
<dbReference type="InterPro" id="IPR003959">
    <property type="entry name" value="ATPase_AAA_core"/>
</dbReference>
<gene>
    <name evidence="6" type="primary">clpX</name>
    <name evidence="6" type="ORF">NARRFE1_00530</name>
</gene>
<feature type="domain" description="AAA+ ATPase" evidence="4">
    <location>
        <begin position="96"/>
        <end position="260"/>
    </location>
</feature>
<keyword evidence="6" id="KW-0645">Protease</keyword>
<sequence length="395" mass="45886">MNIDYEFFICSFCNDNKDNINKIIIDKDIYYICRKCLLYRENDNKKDEENNSEINPTYIYNELNKDIIGHDNVKKILSISIFNHYIKNKYKINNINKSNILLIGPTGCGKTLIAKSISKLLNIPFSISDATSLTEAGYVGEDVESLIYNLLRICNFDIKKTEEGIIFIDEIDKISRKSYNPSITRDVSGEGVQQALLKIIEGTIANIPIRGGRKHPYQEFINIDTSNILFICSGSFNGLDKITNKNKYNIGFNLDNKNDNFLNTNYLYNDLIKYGFIPEFVGRFSILLKLNNLNLKEMIKILVKPRNSIINQYKEIFKLYNIEIDFEKDSLIKIAKKSVKLKIGARGLKYILDDLLIDLMFYVNYEKNKKNKRIKKIVINKESLNKKNKPIFIYE</sequence>
<dbReference type="Proteomes" id="UP000289537">
    <property type="component" value="Chromosome"/>
</dbReference>
<keyword evidence="6" id="KW-0378">Hydrolase</keyword>
<dbReference type="InterPro" id="IPR027417">
    <property type="entry name" value="P-loop_NTPase"/>
</dbReference>
<dbReference type="InterPro" id="IPR050052">
    <property type="entry name" value="ATP-dep_Clp_protease_ClpX"/>
</dbReference>
<feature type="domain" description="Clp ATPase C-terminal" evidence="5">
    <location>
        <begin position="293"/>
        <end position="392"/>
    </location>
</feature>